<dbReference type="AlphaFoldDB" id="W2VNM3"/>
<accession>W2VNM3</accession>
<proteinExistence type="predicted"/>
<feature type="non-terminal residue" evidence="1">
    <location>
        <position position="78"/>
    </location>
</feature>
<name>W2VNM3_PHYNI</name>
<evidence type="ECO:0000313" key="2">
    <source>
        <dbReference type="Proteomes" id="UP000018958"/>
    </source>
</evidence>
<protein>
    <submittedName>
        <fullName evidence="1">Uncharacterized protein</fullName>
    </submittedName>
</protein>
<evidence type="ECO:0000313" key="1">
    <source>
        <dbReference type="EMBL" id="ETO99961.1"/>
    </source>
</evidence>
<sequence>MNNMPLARIIADDFPWKRSKQMSLQGRLLFRDYESWMLDRYDLIFTISDVARVDLQQTLGREVLLAGCATGLEMSAHD</sequence>
<dbReference type="Proteomes" id="UP000018958">
    <property type="component" value="Unassembled WGS sequence"/>
</dbReference>
<gene>
    <name evidence="1" type="ORF">F441_22615</name>
</gene>
<comment type="caution">
    <text evidence="1">The sequence shown here is derived from an EMBL/GenBank/DDBJ whole genome shotgun (WGS) entry which is preliminary data.</text>
</comment>
<reference evidence="1 2" key="1">
    <citation type="submission" date="2013-11" db="EMBL/GenBank/DDBJ databases">
        <title>The Genome Sequence of Phytophthora parasitica CJ01A1.</title>
        <authorList>
            <consortium name="The Broad Institute Genomics Platform"/>
            <person name="Russ C."/>
            <person name="Tyler B."/>
            <person name="Panabieres F."/>
            <person name="Shan W."/>
            <person name="Tripathy S."/>
            <person name="Grunwald N."/>
            <person name="Machado M."/>
            <person name="Johnson C.S."/>
            <person name="Walker B."/>
            <person name="Young S.K."/>
            <person name="Zeng Q."/>
            <person name="Gargeya S."/>
            <person name="Fitzgerald M."/>
            <person name="Haas B."/>
            <person name="Abouelleil A."/>
            <person name="Allen A.W."/>
            <person name="Alvarado L."/>
            <person name="Arachchi H.M."/>
            <person name="Berlin A.M."/>
            <person name="Chapman S.B."/>
            <person name="Gainer-Dewar J."/>
            <person name="Goldberg J."/>
            <person name="Griggs A."/>
            <person name="Gujja S."/>
            <person name="Hansen M."/>
            <person name="Howarth C."/>
            <person name="Imamovic A."/>
            <person name="Ireland A."/>
            <person name="Larimer J."/>
            <person name="McCowan C."/>
            <person name="Murphy C."/>
            <person name="Pearson M."/>
            <person name="Poon T.W."/>
            <person name="Priest M."/>
            <person name="Roberts A."/>
            <person name="Saif S."/>
            <person name="Shea T."/>
            <person name="Sisk P."/>
            <person name="Sykes S."/>
            <person name="Wortman J."/>
            <person name="Nusbaum C."/>
            <person name="Birren B."/>
        </authorList>
    </citation>
    <scope>NUCLEOTIDE SEQUENCE [LARGE SCALE GENOMIC DNA]</scope>
    <source>
        <strain evidence="1 2">CJ01A1</strain>
    </source>
</reference>
<organism evidence="1 2">
    <name type="scientific">Phytophthora nicotianae CJ01A1</name>
    <dbReference type="NCBI Taxonomy" id="1317063"/>
    <lineage>
        <taxon>Eukaryota</taxon>
        <taxon>Sar</taxon>
        <taxon>Stramenopiles</taxon>
        <taxon>Oomycota</taxon>
        <taxon>Peronosporomycetes</taxon>
        <taxon>Peronosporales</taxon>
        <taxon>Peronosporaceae</taxon>
        <taxon>Phytophthora</taxon>
    </lineage>
</organism>
<dbReference type="EMBL" id="ANIX01004864">
    <property type="protein sequence ID" value="ETO99961.1"/>
    <property type="molecule type" value="Genomic_DNA"/>
</dbReference>